<dbReference type="PANTHER" id="PTHR24171:SF9">
    <property type="entry name" value="ANKYRIN REPEAT DOMAIN-CONTAINING PROTEIN 39"/>
    <property type="match status" value="1"/>
</dbReference>
<reference evidence="7" key="1">
    <citation type="submission" date="2019-04" db="EMBL/GenBank/DDBJ databases">
        <title>Friends and foes A comparative genomics studyof 23 Aspergillus species from section Flavi.</title>
        <authorList>
            <consortium name="DOE Joint Genome Institute"/>
            <person name="Kjaerbolling I."/>
            <person name="Vesth T."/>
            <person name="Frisvad J.C."/>
            <person name="Nybo J.L."/>
            <person name="Theobald S."/>
            <person name="Kildgaard S."/>
            <person name="Isbrandt T."/>
            <person name="Kuo A."/>
            <person name="Sato A."/>
            <person name="Lyhne E.K."/>
            <person name="Kogle M.E."/>
            <person name="Wiebenga A."/>
            <person name="Kun R.S."/>
            <person name="Lubbers R.J."/>
            <person name="Makela M.R."/>
            <person name="Barry K."/>
            <person name="Chovatia M."/>
            <person name="Clum A."/>
            <person name="Daum C."/>
            <person name="Haridas S."/>
            <person name="He G."/>
            <person name="LaButti K."/>
            <person name="Lipzen A."/>
            <person name="Mondo S."/>
            <person name="Riley R."/>
            <person name="Salamov A."/>
            <person name="Simmons B.A."/>
            <person name="Magnuson J.K."/>
            <person name="Henrissat B."/>
            <person name="Mortensen U.H."/>
            <person name="Larsen T.O."/>
            <person name="Devries R.P."/>
            <person name="Grigoriev I.V."/>
            <person name="Machida M."/>
            <person name="Baker S.E."/>
            <person name="Andersen M.R."/>
        </authorList>
    </citation>
    <scope>NUCLEOTIDE SEQUENCE [LARGE SCALE GENOMIC DNA]</scope>
    <source>
        <strain evidence="7">CBS 130015</strain>
    </source>
</reference>
<sequence length="548" mass="61084">MCSNRRWCGAEAEAVLVGLLRILALVSIMALEPQPPPFSHLPVPPPSYHTRYCYLRSPVSSFNMSSASSSTFHTQGGAIFNGNLTANRDINIHHITTIRPLAHTLHHSLFISSDMFKQVQTELALLLVALDTLKENLESTNSSDTLLSELDKELQNCHWVLLDLEALKEHFESVGPDTQVTWEREGWKIDEVAEIRARLSWYVGMLNLWSINMIKSSQAHVEQLLKTFIDEVRSGKREASVVSSDSLSITGKEAWRQLRKELEGVGISPNTFAQNRTFIRTTLKRAIEEEGLGGDLRFGIHDMDESNEETEKDGGPPATAATGSTDTDAVSQDKTTNGRPKSVLPSWVRKPTRIANMLYKVIDSENEFIYCAADGDLNAVKQRLDQGVDVNMKNDAGETALSQAAANGFADVVRFLINHGAHIDRQNRKHETPLVQAAKYGHEEVVRVLLEQRVDVNRIDQNDDKDTTALHKAAEHGQDEVVRLLLANGAHIDVKDFWNMTPLHKAAKSDQVKTVQILLNHGANPGDAWRYAGSNSSDVISNWQYSRT</sequence>
<evidence type="ECO:0000256" key="5">
    <source>
        <dbReference type="SAM" id="SignalP"/>
    </source>
</evidence>
<dbReference type="Pfam" id="PF12796">
    <property type="entry name" value="Ank_2"/>
    <property type="match status" value="1"/>
</dbReference>
<protein>
    <submittedName>
        <fullName evidence="6">Ankyrin repeat-containing domain protein</fullName>
    </submittedName>
</protein>
<feature type="repeat" description="ANK" evidence="3">
    <location>
        <begin position="465"/>
        <end position="497"/>
    </location>
</feature>
<evidence type="ECO:0000256" key="3">
    <source>
        <dbReference type="PROSITE-ProRule" id="PRU00023"/>
    </source>
</evidence>
<keyword evidence="1" id="KW-0677">Repeat</keyword>
<dbReference type="AlphaFoldDB" id="A0A5N6VPM7"/>
<dbReference type="PROSITE" id="PS50297">
    <property type="entry name" value="ANK_REP_REGION"/>
    <property type="match status" value="4"/>
</dbReference>
<dbReference type="PRINTS" id="PR01415">
    <property type="entry name" value="ANKYRIN"/>
</dbReference>
<dbReference type="PANTHER" id="PTHR24171">
    <property type="entry name" value="ANKYRIN REPEAT DOMAIN-CONTAINING PROTEIN 39-RELATED"/>
    <property type="match status" value="1"/>
</dbReference>
<dbReference type="InterPro" id="IPR036770">
    <property type="entry name" value="Ankyrin_rpt-contain_sf"/>
</dbReference>
<evidence type="ECO:0000313" key="7">
    <source>
        <dbReference type="Proteomes" id="UP000325433"/>
    </source>
</evidence>
<accession>A0A5N6VPM7</accession>
<feature type="chain" id="PRO_5024999439" evidence="5">
    <location>
        <begin position="31"/>
        <end position="548"/>
    </location>
</feature>
<dbReference type="Gene3D" id="1.25.40.20">
    <property type="entry name" value="Ankyrin repeat-containing domain"/>
    <property type="match status" value="2"/>
</dbReference>
<dbReference type="InterPro" id="IPR002110">
    <property type="entry name" value="Ankyrin_rpt"/>
</dbReference>
<gene>
    <name evidence="6" type="ORF">BDV41DRAFT_398107</name>
</gene>
<dbReference type="Proteomes" id="UP000325433">
    <property type="component" value="Unassembled WGS sequence"/>
</dbReference>
<feature type="repeat" description="ANK" evidence="3">
    <location>
        <begin position="429"/>
        <end position="461"/>
    </location>
</feature>
<evidence type="ECO:0000256" key="1">
    <source>
        <dbReference type="ARBA" id="ARBA00022737"/>
    </source>
</evidence>
<feature type="signal peptide" evidence="5">
    <location>
        <begin position="1"/>
        <end position="30"/>
    </location>
</feature>
<organism evidence="6 7">
    <name type="scientific">Aspergillus transmontanensis</name>
    <dbReference type="NCBI Taxonomy" id="1034304"/>
    <lineage>
        <taxon>Eukaryota</taxon>
        <taxon>Fungi</taxon>
        <taxon>Dikarya</taxon>
        <taxon>Ascomycota</taxon>
        <taxon>Pezizomycotina</taxon>
        <taxon>Eurotiomycetes</taxon>
        <taxon>Eurotiomycetidae</taxon>
        <taxon>Eurotiales</taxon>
        <taxon>Aspergillaceae</taxon>
        <taxon>Aspergillus</taxon>
        <taxon>Aspergillus subgen. Circumdati</taxon>
    </lineage>
</organism>
<dbReference type="Pfam" id="PF13637">
    <property type="entry name" value="Ank_4"/>
    <property type="match status" value="1"/>
</dbReference>
<evidence type="ECO:0000256" key="4">
    <source>
        <dbReference type="SAM" id="MobiDB-lite"/>
    </source>
</evidence>
<proteinExistence type="predicted"/>
<dbReference type="SMART" id="SM00248">
    <property type="entry name" value="ANK"/>
    <property type="match status" value="5"/>
</dbReference>
<evidence type="ECO:0000256" key="2">
    <source>
        <dbReference type="ARBA" id="ARBA00023043"/>
    </source>
</evidence>
<feature type="compositionally biased region" description="Polar residues" evidence="4">
    <location>
        <begin position="330"/>
        <end position="339"/>
    </location>
</feature>
<keyword evidence="2 3" id="KW-0040">ANK repeat</keyword>
<evidence type="ECO:0000313" key="6">
    <source>
        <dbReference type="EMBL" id="KAE8310312.1"/>
    </source>
</evidence>
<dbReference type="PROSITE" id="PS50088">
    <property type="entry name" value="ANK_REPEAT"/>
    <property type="match status" value="4"/>
</dbReference>
<dbReference type="SUPFAM" id="SSF48403">
    <property type="entry name" value="Ankyrin repeat"/>
    <property type="match status" value="1"/>
</dbReference>
<feature type="region of interest" description="Disordered" evidence="4">
    <location>
        <begin position="305"/>
        <end position="344"/>
    </location>
</feature>
<feature type="compositionally biased region" description="Low complexity" evidence="4">
    <location>
        <begin position="315"/>
        <end position="329"/>
    </location>
</feature>
<feature type="repeat" description="ANK" evidence="3">
    <location>
        <begin position="396"/>
        <end position="428"/>
    </location>
</feature>
<keyword evidence="5" id="KW-0732">Signal</keyword>
<keyword evidence="7" id="KW-1185">Reference proteome</keyword>
<dbReference type="EMBL" id="ML738355">
    <property type="protein sequence ID" value="KAE8310312.1"/>
    <property type="molecule type" value="Genomic_DNA"/>
</dbReference>
<feature type="repeat" description="ANK" evidence="3">
    <location>
        <begin position="498"/>
        <end position="524"/>
    </location>
</feature>
<name>A0A5N6VPM7_9EURO</name>